<protein>
    <submittedName>
        <fullName evidence="1">Maltooligosyl trehalose synthase</fullName>
    </submittedName>
</protein>
<gene>
    <name evidence="1" type="ORF">C2E20_3154</name>
</gene>
<dbReference type="EMBL" id="LHPF02000006">
    <property type="protein sequence ID" value="PSC73954.1"/>
    <property type="molecule type" value="Genomic_DNA"/>
</dbReference>
<name>A0A2P6VIN5_9CHLO</name>
<comment type="caution">
    <text evidence="1">The sequence shown here is derived from an EMBL/GenBank/DDBJ whole genome shotgun (WGS) entry which is preliminary data.</text>
</comment>
<proteinExistence type="predicted"/>
<accession>A0A2P6VIN5</accession>
<dbReference type="Proteomes" id="UP000239649">
    <property type="component" value="Unassembled WGS sequence"/>
</dbReference>
<evidence type="ECO:0000313" key="2">
    <source>
        <dbReference type="Proteomes" id="UP000239649"/>
    </source>
</evidence>
<keyword evidence="2" id="KW-1185">Reference proteome</keyword>
<sequence>MEQAAPTEAFTDSVLDAATQLGTRLRAPSSAGGSAAELSSLLKALAAEGGRVLALGRAQAAVDYSSVRQLRDLSTVFDVSEYLGRAVLDALQQGRAVWEQQLSGSEIAGLLKWPVAALHAGAALMHVDVLPMHHLLMSEPVPSVEDRALALSKLHSAAAQLGLPYEVLEGIALEPGLAGLSTNKARRFNVYQAVAMALGVRGKGNRADLGSDLEEALRLLYPNPGGSAFKDSLASLRRACPARLPGCGTLSSALRERRTRTFTHFWPSPQYSPFWQMSGTGLSS</sequence>
<reference evidence="1 2" key="1">
    <citation type="journal article" date="2018" name="Plant J.">
        <title>Genome sequences of Chlorella sorokiniana UTEX 1602 and Micractinium conductrix SAG 241.80: implications to maltose excretion by a green alga.</title>
        <authorList>
            <person name="Arriola M.B."/>
            <person name="Velmurugan N."/>
            <person name="Zhang Y."/>
            <person name="Plunkett M.H."/>
            <person name="Hondzo H."/>
            <person name="Barney B.M."/>
        </authorList>
    </citation>
    <scope>NUCLEOTIDE SEQUENCE [LARGE SCALE GENOMIC DNA]</scope>
    <source>
        <strain evidence="1 2">SAG 241.80</strain>
    </source>
</reference>
<dbReference type="AlphaFoldDB" id="A0A2P6VIN5"/>
<organism evidence="1 2">
    <name type="scientific">Micractinium conductrix</name>
    <dbReference type="NCBI Taxonomy" id="554055"/>
    <lineage>
        <taxon>Eukaryota</taxon>
        <taxon>Viridiplantae</taxon>
        <taxon>Chlorophyta</taxon>
        <taxon>core chlorophytes</taxon>
        <taxon>Trebouxiophyceae</taxon>
        <taxon>Chlorellales</taxon>
        <taxon>Chlorellaceae</taxon>
        <taxon>Chlorella clade</taxon>
        <taxon>Micractinium</taxon>
    </lineage>
</organism>
<evidence type="ECO:0000313" key="1">
    <source>
        <dbReference type="EMBL" id="PSC73954.1"/>
    </source>
</evidence>